<evidence type="ECO:0000256" key="10">
    <source>
        <dbReference type="RuleBase" id="RU365084"/>
    </source>
</evidence>
<evidence type="ECO:0000256" key="1">
    <source>
        <dbReference type="ARBA" id="ARBA00004477"/>
    </source>
</evidence>
<evidence type="ECO:0000256" key="5">
    <source>
        <dbReference type="ARBA" id="ARBA00022824"/>
    </source>
</evidence>
<dbReference type="EMBL" id="RQTK01000111">
    <property type="protein sequence ID" value="RUS87416.1"/>
    <property type="molecule type" value="Genomic_DNA"/>
</dbReference>
<evidence type="ECO:0000256" key="4">
    <source>
        <dbReference type="ARBA" id="ARBA00022692"/>
    </source>
</evidence>
<proteinExistence type="inferred from homology"/>
<dbReference type="AlphaFoldDB" id="A0A3S1BFZ2"/>
<dbReference type="PANTHER" id="PTHR15039:SF11">
    <property type="entry name" value="DOLICHOL PHOSPHATE-MANNOSE BIOSYNTHESIS REGULATORY PROTEIN"/>
    <property type="match status" value="1"/>
</dbReference>
<comment type="caution">
    <text evidence="11">The sequence shown here is derived from an EMBL/GenBank/DDBJ whole genome shotgun (WGS) entry which is preliminary data.</text>
</comment>
<dbReference type="GO" id="GO:0033185">
    <property type="term" value="C:dolichol-phosphate-mannose synthase complex"/>
    <property type="evidence" value="ECO:0007669"/>
    <property type="project" value="TreeGrafter"/>
</dbReference>
<dbReference type="Pfam" id="PF07297">
    <property type="entry name" value="DPM2"/>
    <property type="match status" value="1"/>
</dbReference>
<keyword evidence="4 10" id="KW-0812">Transmembrane</keyword>
<comment type="pathway">
    <text evidence="10">Protein modification; protein glycosylation.</text>
</comment>
<evidence type="ECO:0000256" key="7">
    <source>
        <dbReference type="ARBA" id="ARBA00023136"/>
    </source>
</evidence>
<evidence type="ECO:0000256" key="9">
    <source>
        <dbReference type="ARBA" id="ARBA00046896"/>
    </source>
</evidence>
<evidence type="ECO:0000256" key="2">
    <source>
        <dbReference type="ARBA" id="ARBA00005478"/>
    </source>
</evidence>
<feature type="transmembrane region" description="Helical" evidence="10">
    <location>
        <begin position="52"/>
        <end position="75"/>
    </location>
</feature>
<dbReference type="Proteomes" id="UP000271974">
    <property type="component" value="Unassembled WGS sequence"/>
</dbReference>
<evidence type="ECO:0000313" key="11">
    <source>
        <dbReference type="EMBL" id="RUS87416.1"/>
    </source>
</evidence>
<evidence type="ECO:0000313" key="12">
    <source>
        <dbReference type="Proteomes" id="UP000271974"/>
    </source>
</evidence>
<keyword evidence="12" id="KW-1185">Reference proteome</keyword>
<name>A0A3S1BFZ2_ELYCH</name>
<comment type="subunit">
    <text evidence="9">Component of the dolichol-phosphate mannose (DPM) synthase complex composed of DPM1, DPM2 and DPM3; in the complex interacts directly with DPM3. Component of the glycosylphosphatidylinositol-N-acetylglucosaminyltransferase (GPI-GnT) complex composed at least by PIGA, PIGC, PIGH, PIGP, PIGQ, PIGY and DPM2. Interacts with PIGA, PIGC and PIGQ.</text>
</comment>
<dbReference type="GO" id="GO:0180047">
    <property type="term" value="P:dolichol phosphate mannose biosynthetic process"/>
    <property type="evidence" value="ECO:0007669"/>
    <property type="project" value="InterPro"/>
</dbReference>
<dbReference type="GO" id="GO:0005789">
    <property type="term" value="C:endoplasmic reticulum membrane"/>
    <property type="evidence" value="ECO:0007669"/>
    <property type="project" value="UniProtKB-SubCell"/>
</dbReference>
<comment type="subcellular location">
    <subcellularLocation>
        <location evidence="1 10">Endoplasmic reticulum membrane</location>
        <topology evidence="1 10">Multi-pass membrane protein</topology>
    </subcellularLocation>
</comment>
<feature type="transmembrane region" description="Helical" evidence="10">
    <location>
        <begin position="12"/>
        <end position="32"/>
    </location>
</feature>
<evidence type="ECO:0000256" key="3">
    <source>
        <dbReference type="ARBA" id="ARBA00018157"/>
    </source>
</evidence>
<dbReference type="GO" id="GO:0030234">
    <property type="term" value="F:enzyme regulator activity"/>
    <property type="evidence" value="ECO:0007669"/>
    <property type="project" value="UniProtKB-UniRule"/>
</dbReference>
<gene>
    <name evidence="11" type="ORF">EGW08_004791</name>
</gene>
<dbReference type="STRING" id="188477.A0A3S1BFZ2"/>
<evidence type="ECO:0000256" key="6">
    <source>
        <dbReference type="ARBA" id="ARBA00022989"/>
    </source>
</evidence>
<sequence length="82" mass="9138">MPGFGMDQAVGWSFVSLAGFIFTYYTIWVIVLPFVEPDQPIHNFFLPRFYAIAGPLVAGVVALTMIGSFIAYVSWSKKVKKS</sequence>
<reference evidence="11 12" key="1">
    <citation type="submission" date="2019-01" db="EMBL/GenBank/DDBJ databases">
        <title>A draft genome assembly of the solar-powered sea slug Elysia chlorotica.</title>
        <authorList>
            <person name="Cai H."/>
            <person name="Li Q."/>
            <person name="Fang X."/>
            <person name="Li J."/>
            <person name="Curtis N.E."/>
            <person name="Altenburger A."/>
            <person name="Shibata T."/>
            <person name="Feng M."/>
            <person name="Maeda T."/>
            <person name="Schwartz J.A."/>
            <person name="Shigenobu S."/>
            <person name="Lundholm N."/>
            <person name="Nishiyama T."/>
            <person name="Yang H."/>
            <person name="Hasebe M."/>
            <person name="Li S."/>
            <person name="Pierce S.K."/>
            <person name="Wang J."/>
        </authorList>
    </citation>
    <scope>NUCLEOTIDE SEQUENCE [LARGE SCALE GENOMIC DNA]</scope>
    <source>
        <strain evidence="11">EC2010</strain>
        <tissue evidence="11">Whole organism of an adult</tissue>
    </source>
</reference>
<accession>A0A3S1BFZ2</accession>
<evidence type="ECO:0000256" key="8">
    <source>
        <dbReference type="ARBA" id="ARBA00045174"/>
    </source>
</evidence>
<comment type="function">
    <text evidence="8">Regulates the biosynthesis of dolichol phosphate-mannose. Regulatory subunit of the dolichol-phosphate mannose (DPM) synthase complex; essential for the ER localization and stable expression of DPM1. Part of the glycosylphosphatidylinositol-N-acetylglucosaminyltransferase (GPI-GnT) complex that catalyzes the transfer of N-acetylglucosamine from UDP-N-acetylglucosamine to phosphatidylinositol and participates in the first step of GPI biosynthesis. May act by regulating the GPI-GNT complex.</text>
</comment>
<dbReference type="UniPathway" id="UPA00378"/>
<comment type="function">
    <text evidence="10">Regulatory subunit of the dolichol-phosphate mannose (DPM) synthase complex; essential for the ER localization.</text>
</comment>
<dbReference type="PANTHER" id="PTHR15039">
    <property type="entry name" value="DOLICHOL PHOSPHATE-MANNOSE BIOSYNTHESIS REGULATORY PROTEIN"/>
    <property type="match status" value="1"/>
</dbReference>
<keyword evidence="6 10" id="KW-1133">Transmembrane helix</keyword>
<keyword evidence="7 10" id="KW-0472">Membrane</keyword>
<dbReference type="GO" id="GO:0006506">
    <property type="term" value="P:GPI anchor biosynthetic process"/>
    <property type="evidence" value="ECO:0007669"/>
    <property type="project" value="TreeGrafter"/>
</dbReference>
<dbReference type="OrthoDB" id="311279at2759"/>
<organism evidence="11 12">
    <name type="scientific">Elysia chlorotica</name>
    <name type="common">Eastern emerald elysia</name>
    <name type="synonym">Sea slug</name>
    <dbReference type="NCBI Taxonomy" id="188477"/>
    <lineage>
        <taxon>Eukaryota</taxon>
        <taxon>Metazoa</taxon>
        <taxon>Spiralia</taxon>
        <taxon>Lophotrochozoa</taxon>
        <taxon>Mollusca</taxon>
        <taxon>Gastropoda</taxon>
        <taxon>Heterobranchia</taxon>
        <taxon>Euthyneura</taxon>
        <taxon>Panpulmonata</taxon>
        <taxon>Sacoglossa</taxon>
        <taxon>Placobranchoidea</taxon>
        <taxon>Plakobranchidae</taxon>
        <taxon>Elysia</taxon>
    </lineage>
</organism>
<comment type="similarity">
    <text evidence="2 10">Belongs to the DPM2 family.</text>
</comment>
<dbReference type="InterPro" id="IPR009914">
    <property type="entry name" value="DPM2"/>
</dbReference>
<keyword evidence="5 10" id="KW-0256">Endoplasmic reticulum</keyword>
<protein>
    <recommendedName>
        <fullName evidence="3 10">Dolichol phosphate-mannose biosynthesis regulatory protein</fullName>
    </recommendedName>
</protein>